<name>A0A177NNZ6_9GAMM</name>
<proteinExistence type="predicted"/>
<protein>
    <submittedName>
        <fullName evidence="1">Uncharacterized protein</fullName>
    </submittedName>
</protein>
<keyword evidence="2" id="KW-1185">Reference proteome</keyword>
<dbReference type="Proteomes" id="UP000077628">
    <property type="component" value="Unassembled WGS sequence"/>
</dbReference>
<dbReference type="STRING" id="702114.A1355_04330"/>
<accession>A0A177NNZ6</accession>
<dbReference type="AlphaFoldDB" id="A0A177NNZ6"/>
<evidence type="ECO:0000313" key="1">
    <source>
        <dbReference type="EMBL" id="OAI19582.1"/>
    </source>
</evidence>
<evidence type="ECO:0000313" key="2">
    <source>
        <dbReference type="Proteomes" id="UP000077628"/>
    </source>
</evidence>
<gene>
    <name evidence="1" type="ORF">A1355_04330</name>
</gene>
<sequence>MDLTGYQIPTFNQINEYRSYYFCSPVTTSFMAGEFDRSKRQRILWRGFDRLPSNCKAICRVTPIE</sequence>
<reference evidence="2" key="1">
    <citation type="submission" date="2016-03" db="EMBL/GenBank/DDBJ databases">
        <authorList>
            <person name="Heylen K."/>
            <person name="De Vos P."/>
            <person name="Vekeman B."/>
        </authorList>
    </citation>
    <scope>NUCLEOTIDE SEQUENCE [LARGE SCALE GENOMIC DNA]</scope>
    <source>
        <strain evidence="2">R-45383</strain>
    </source>
</reference>
<organism evidence="1 2">
    <name type="scientific">Methylomonas koyamae</name>
    <dbReference type="NCBI Taxonomy" id="702114"/>
    <lineage>
        <taxon>Bacteria</taxon>
        <taxon>Pseudomonadati</taxon>
        <taxon>Pseudomonadota</taxon>
        <taxon>Gammaproteobacteria</taxon>
        <taxon>Methylococcales</taxon>
        <taxon>Methylococcaceae</taxon>
        <taxon>Methylomonas</taxon>
    </lineage>
</organism>
<comment type="caution">
    <text evidence="1">The sequence shown here is derived from an EMBL/GenBank/DDBJ whole genome shotgun (WGS) entry which is preliminary data.</text>
</comment>
<dbReference type="EMBL" id="LUUK01000156">
    <property type="protein sequence ID" value="OAI19582.1"/>
    <property type="molecule type" value="Genomic_DNA"/>
</dbReference>